<dbReference type="EMBL" id="UYWW01009628">
    <property type="protein sequence ID" value="VDM16933.1"/>
    <property type="molecule type" value="Genomic_DNA"/>
</dbReference>
<name>A0A3P7E609_WUCBA</name>
<dbReference type="InParanoid" id="A0A3P7E609"/>
<organism evidence="1 2">
    <name type="scientific">Wuchereria bancrofti</name>
    <dbReference type="NCBI Taxonomy" id="6293"/>
    <lineage>
        <taxon>Eukaryota</taxon>
        <taxon>Metazoa</taxon>
        <taxon>Ecdysozoa</taxon>
        <taxon>Nematoda</taxon>
        <taxon>Chromadorea</taxon>
        <taxon>Rhabditida</taxon>
        <taxon>Spirurina</taxon>
        <taxon>Spiruromorpha</taxon>
        <taxon>Filarioidea</taxon>
        <taxon>Onchocercidae</taxon>
        <taxon>Wuchereria</taxon>
    </lineage>
</organism>
<evidence type="ECO:0000313" key="1">
    <source>
        <dbReference type="EMBL" id="VDM16933.1"/>
    </source>
</evidence>
<protein>
    <submittedName>
        <fullName evidence="1">Uncharacterized protein</fullName>
    </submittedName>
</protein>
<accession>A0A3P7E609</accession>
<dbReference type="AlphaFoldDB" id="A0A3P7E609"/>
<gene>
    <name evidence="1" type="ORF">WBA_LOCUS9570</name>
</gene>
<dbReference type="Proteomes" id="UP000270924">
    <property type="component" value="Unassembled WGS sequence"/>
</dbReference>
<proteinExistence type="predicted"/>
<evidence type="ECO:0000313" key="2">
    <source>
        <dbReference type="Proteomes" id="UP000270924"/>
    </source>
</evidence>
<reference evidence="1 2" key="1">
    <citation type="submission" date="2018-11" db="EMBL/GenBank/DDBJ databases">
        <authorList>
            <consortium name="Pathogen Informatics"/>
        </authorList>
    </citation>
    <scope>NUCLEOTIDE SEQUENCE [LARGE SCALE GENOMIC DNA]</scope>
</reference>
<sequence length="172" mass="19673">MSTIYQLSSTHIEILQLITLSPISLTTSYTNVREETNASTFLDPCGDCYANNKSTVFNNLIHSQRYTDKILPNIVLNMHIIKVLATPNDFQLGLRAVFTPEGITKMPFYPFPMHFPQNFKNENNQRINDVIMFRVGPETPELNGLLKTTCSDEDYDDFGDFDIEVILFNLLI</sequence>
<keyword evidence="2" id="KW-1185">Reference proteome</keyword>